<reference evidence="5 6" key="1">
    <citation type="submission" date="2013-12" db="EMBL/GenBank/DDBJ databases">
        <authorList>
            <person name="Zelazny A."/>
            <person name="Olivier K."/>
            <person name="Holland S."/>
            <person name="Lenaerts A."/>
            <person name="Ordway D."/>
            <person name="DeGroote M.A."/>
            <person name="Parker T."/>
            <person name="Sizemore C."/>
            <person name="Tallon L.J."/>
            <person name="Sadzewicz L.K."/>
            <person name="Sengamalay N."/>
            <person name="Fraser C.M."/>
            <person name="Hine E."/>
            <person name="Shefchek K.A."/>
            <person name="Das S.P."/>
            <person name="Tettelin H."/>
        </authorList>
    </citation>
    <scope>NUCLEOTIDE SEQUENCE [LARGE SCALE GENOMIC DNA]</scope>
    <source>
        <strain evidence="5 6">1948</strain>
    </source>
</reference>
<evidence type="ECO:0000256" key="2">
    <source>
        <dbReference type="SAM" id="MobiDB-lite"/>
    </source>
</evidence>
<feature type="region of interest" description="Disordered" evidence="2">
    <location>
        <begin position="1"/>
        <end position="65"/>
    </location>
</feature>
<name>A0A829QI93_9MYCO</name>
<organism evidence="5 6">
    <name type="scientific">Mycobacteroides abscessus 1948</name>
    <dbReference type="NCBI Taxonomy" id="1299323"/>
    <lineage>
        <taxon>Bacteria</taxon>
        <taxon>Bacillati</taxon>
        <taxon>Actinomycetota</taxon>
        <taxon>Actinomycetes</taxon>
        <taxon>Mycobacteriales</taxon>
        <taxon>Mycobacteriaceae</taxon>
        <taxon>Mycobacteroides</taxon>
        <taxon>Mycobacteroides abscessus</taxon>
    </lineage>
</organism>
<accession>A0A829QI93</accession>
<proteinExistence type="predicted"/>
<evidence type="ECO:0000259" key="4">
    <source>
        <dbReference type="Pfam" id="PF14257"/>
    </source>
</evidence>
<evidence type="ECO:0000256" key="1">
    <source>
        <dbReference type="SAM" id="Coils"/>
    </source>
</evidence>
<dbReference type="InterPro" id="IPR025645">
    <property type="entry name" value="DUF4349"/>
</dbReference>
<comment type="caution">
    <text evidence="5">The sequence shown here is derived from an EMBL/GenBank/DDBJ whole genome shotgun (WGS) entry which is preliminary data.</text>
</comment>
<feature type="transmembrane region" description="Helical" evidence="3">
    <location>
        <begin position="209"/>
        <end position="232"/>
    </location>
</feature>
<dbReference type="AlphaFoldDB" id="A0A829QI93"/>
<dbReference type="EMBL" id="JAOH01000002">
    <property type="protein sequence ID" value="EUA62076.1"/>
    <property type="molecule type" value="Genomic_DNA"/>
</dbReference>
<protein>
    <recommendedName>
        <fullName evidence="4">DUF4349 domain-containing protein</fullName>
    </recommendedName>
</protein>
<sequence length="254" mass="27308">MRDSLQQAPQYGPPTESKRDIVKTGSMTITVPNPSEAADKAAGLTEAANGRVESRSEDAGSRADRAQTSIVLRIPAAKLDGVLRDLKELGKVKSADTKSDDVTSQRVDLDARIAALQTSVDRLLGIMRDSKDTDALIKAESELSKRQAELDSLRAQRNQLGEQVAYSSITVTFRAEEVGLPPTPPKYQGFFGEIERGWDGLVAAANSVLLLFGLLLPWLGALAVLGGLGYGIRHAVLRRRSGPTQSPPQKAHTP</sequence>
<keyword evidence="3" id="KW-0472">Membrane</keyword>
<feature type="domain" description="DUF4349" evidence="4">
    <location>
        <begin position="19"/>
        <end position="228"/>
    </location>
</feature>
<dbReference type="Proteomes" id="UP000021210">
    <property type="component" value="Unassembled WGS sequence"/>
</dbReference>
<feature type="compositionally biased region" description="Basic and acidic residues" evidence="2">
    <location>
        <begin position="52"/>
        <end position="65"/>
    </location>
</feature>
<evidence type="ECO:0000256" key="3">
    <source>
        <dbReference type="SAM" id="Phobius"/>
    </source>
</evidence>
<gene>
    <name evidence="5" type="ORF">I542_2221</name>
</gene>
<keyword evidence="3" id="KW-1133">Transmembrane helix</keyword>
<evidence type="ECO:0000313" key="5">
    <source>
        <dbReference type="EMBL" id="EUA62076.1"/>
    </source>
</evidence>
<evidence type="ECO:0000313" key="6">
    <source>
        <dbReference type="Proteomes" id="UP000021210"/>
    </source>
</evidence>
<dbReference type="Pfam" id="PF14257">
    <property type="entry name" value="DUF4349"/>
    <property type="match status" value="1"/>
</dbReference>
<keyword evidence="1" id="KW-0175">Coiled coil</keyword>
<feature type="coiled-coil region" evidence="1">
    <location>
        <begin position="136"/>
        <end position="163"/>
    </location>
</feature>
<keyword evidence="3" id="KW-0812">Transmembrane</keyword>